<evidence type="ECO:0000313" key="1">
    <source>
        <dbReference type="EMBL" id="QOX64780.1"/>
    </source>
</evidence>
<protein>
    <submittedName>
        <fullName evidence="1">Winged helix-turn-helix transcriptional regulator</fullName>
    </submittedName>
</protein>
<dbReference type="EMBL" id="CP042469">
    <property type="protein sequence ID" value="QOX64780.1"/>
    <property type="molecule type" value="Genomic_DNA"/>
</dbReference>
<sequence length="111" mass="12931">MQGDKNMRLRKESDEMQEEEILLIARVSDALAHPARIKIYRYIMQSNRNRTPVCNKDVVAAFDYSQATISQHIKKLVEAELVQVKKDDKYSMYYANIGILGKYLNATKKFE</sequence>
<accession>A0ACD1AED7</accession>
<name>A0ACD1AED7_9FIRM</name>
<reference evidence="1" key="1">
    <citation type="submission" date="2019-08" db="EMBL/GenBank/DDBJ databases">
        <title>Genome sequence of Clostridiales bacterium MT110.</title>
        <authorList>
            <person name="Cao J."/>
        </authorList>
    </citation>
    <scope>NUCLEOTIDE SEQUENCE</scope>
    <source>
        <strain evidence="1">MT110</strain>
    </source>
</reference>
<evidence type="ECO:0000313" key="2">
    <source>
        <dbReference type="Proteomes" id="UP000594014"/>
    </source>
</evidence>
<organism evidence="1 2">
    <name type="scientific">Anoxybacterium hadale</name>
    <dbReference type="NCBI Taxonomy" id="3408580"/>
    <lineage>
        <taxon>Bacteria</taxon>
        <taxon>Bacillati</taxon>
        <taxon>Bacillota</taxon>
        <taxon>Clostridia</taxon>
        <taxon>Peptostreptococcales</taxon>
        <taxon>Anaerovoracaceae</taxon>
        <taxon>Anoxybacterium</taxon>
    </lineage>
</organism>
<keyword evidence="2" id="KW-1185">Reference proteome</keyword>
<gene>
    <name evidence="1" type="ORF">FRZ06_16215</name>
</gene>
<proteinExistence type="predicted"/>
<dbReference type="Proteomes" id="UP000594014">
    <property type="component" value="Chromosome"/>
</dbReference>